<reference evidence="8" key="1">
    <citation type="submission" date="2014-07" db="EMBL/GenBank/DDBJ databases">
        <title>Identification of a novel salt tolerance gene in wild soybean by whole-genome sequencing.</title>
        <authorList>
            <person name="Lam H.-M."/>
            <person name="Qi X."/>
            <person name="Li M.-W."/>
            <person name="Liu X."/>
            <person name="Xie M."/>
            <person name="Ni M."/>
            <person name="Xu X."/>
        </authorList>
    </citation>
    <scope>NUCLEOTIDE SEQUENCE [LARGE SCALE GENOMIC DNA]</scope>
    <source>
        <tissue evidence="8">Root</tissue>
    </source>
</reference>
<dbReference type="InterPro" id="IPR036879">
    <property type="entry name" value="TF_MADSbox_sf"/>
</dbReference>
<dbReference type="GO" id="GO:0005634">
    <property type="term" value="C:nucleus"/>
    <property type="evidence" value="ECO:0007669"/>
    <property type="project" value="UniProtKB-SubCell"/>
</dbReference>
<evidence type="ECO:0000256" key="3">
    <source>
        <dbReference type="ARBA" id="ARBA00023125"/>
    </source>
</evidence>
<dbReference type="Proteomes" id="UP000053555">
    <property type="component" value="Unassembled WGS sequence"/>
</dbReference>
<evidence type="ECO:0000256" key="5">
    <source>
        <dbReference type="ARBA" id="ARBA00023242"/>
    </source>
</evidence>
<gene>
    <name evidence="8" type="ORF">glysoja_041873</name>
</gene>
<organism evidence="8">
    <name type="scientific">Glycine soja</name>
    <name type="common">Wild soybean</name>
    <dbReference type="NCBI Taxonomy" id="3848"/>
    <lineage>
        <taxon>Eukaryota</taxon>
        <taxon>Viridiplantae</taxon>
        <taxon>Streptophyta</taxon>
        <taxon>Embryophyta</taxon>
        <taxon>Tracheophyta</taxon>
        <taxon>Spermatophyta</taxon>
        <taxon>Magnoliopsida</taxon>
        <taxon>eudicotyledons</taxon>
        <taxon>Gunneridae</taxon>
        <taxon>Pentapetalae</taxon>
        <taxon>rosids</taxon>
        <taxon>fabids</taxon>
        <taxon>Fabales</taxon>
        <taxon>Fabaceae</taxon>
        <taxon>Papilionoideae</taxon>
        <taxon>50 kb inversion clade</taxon>
        <taxon>NPAAA clade</taxon>
        <taxon>indigoferoid/millettioid clade</taxon>
        <taxon>Phaseoleae</taxon>
        <taxon>Glycine</taxon>
        <taxon>Glycine subgen. Soja</taxon>
    </lineage>
</organism>
<feature type="region of interest" description="Disordered" evidence="6">
    <location>
        <begin position="1"/>
        <end position="36"/>
    </location>
</feature>
<dbReference type="EMBL" id="KN669466">
    <property type="protein sequence ID" value="KHN04143.1"/>
    <property type="molecule type" value="Genomic_DNA"/>
</dbReference>
<evidence type="ECO:0000256" key="1">
    <source>
        <dbReference type="ARBA" id="ARBA00004123"/>
    </source>
</evidence>
<proteinExistence type="predicted"/>
<evidence type="ECO:0000256" key="6">
    <source>
        <dbReference type="SAM" id="MobiDB-lite"/>
    </source>
</evidence>
<sequence>MALVSPRTTWPSRRLASPRCGTRATPATCTSSTSPRPCVTALPPPAWFPSASTLLASAMPSPWALVACAKASSPGTSLPTTSRPSWQRSDARYYHCHEPWVVLMAREKVQIKKIDNATARQVTFSKRRRGLF</sequence>
<dbReference type="GO" id="GO:0046983">
    <property type="term" value="F:protein dimerization activity"/>
    <property type="evidence" value="ECO:0007669"/>
    <property type="project" value="InterPro"/>
</dbReference>
<keyword evidence="4" id="KW-0804">Transcription</keyword>
<feature type="domain" description="MADS-box" evidence="7">
    <location>
        <begin position="104"/>
        <end position="132"/>
    </location>
</feature>
<keyword evidence="2" id="KW-0805">Transcription regulation</keyword>
<dbReference type="GO" id="GO:0003677">
    <property type="term" value="F:DNA binding"/>
    <property type="evidence" value="ECO:0007669"/>
    <property type="project" value="UniProtKB-KW"/>
</dbReference>
<feature type="compositionally biased region" description="Low complexity" evidence="6">
    <location>
        <begin position="22"/>
        <end position="36"/>
    </location>
</feature>
<evidence type="ECO:0000256" key="2">
    <source>
        <dbReference type="ARBA" id="ARBA00023015"/>
    </source>
</evidence>
<name>A0A0B2P8Z0_GLYSO</name>
<dbReference type="Pfam" id="PF00319">
    <property type="entry name" value="SRF-TF"/>
    <property type="match status" value="1"/>
</dbReference>
<comment type="subcellular location">
    <subcellularLocation>
        <location evidence="1">Nucleus</location>
    </subcellularLocation>
</comment>
<evidence type="ECO:0000256" key="4">
    <source>
        <dbReference type="ARBA" id="ARBA00023163"/>
    </source>
</evidence>
<accession>A0A0B2P8Z0</accession>
<dbReference type="PROSITE" id="PS50066">
    <property type="entry name" value="MADS_BOX_2"/>
    <property type="match status" value="1"/>
</dbReference>
<dbReference type="InterPro" id="IPR002100">
    <property type="entry name" value="TF_MADSbox"/>
</dbReference>
<dbReference type="AlphaFoldDB" id="A0A0B2P8Z0"/>
<evidence type="ECO:0000313" key="8">
    <source>
        <dbReference type="EMBL" id="KHN04143.1"/>
    </source>
</evidence>
<keyword evidence="5" id="KW-0539">Nucleus</keyword>
<dbReference type="SUPFAM" id="SSF55455">
    <property type="entry name" value="SRF-like"/>
    <property type="match status" value="1"/>
</dbReference>
<feature type="compositionally biased region" description="Polar residues" evidence="6">
    <location>
        <begin position="1"/>
        <end position="11"/>
    </location>
</feature>
<dbReference type="PRINTS" id="PR00404">
    <property type="entry name" value="MADSDOMAIN"/>
</dbReference>
<evidence type="ECO:0000259" key="7">
    <source>
        <dbReference type="PROSITE" id="PS50066"/>
    </source>
</evidence>
<keyword evidence="3" id="KW-0238">DNA-binding</keyword>
<protein>
    <submittedName>
        <fullName evidence="8">MADS-box protein SVP</fullName>
    </submittedName>
</protein>